<evidence type="ECO:0000256" key="3">
    <source>
        <dbReference type="RuleBase" id="RU003476"/>
    </source>
</evidence>
<dbReference type="InterPro" id="IPR020476">
    <property type="entry name" value="Nudix_hydrolase"/>
</dbReference>
<dbReference type="Pfam" id="PF00293">
    <property type="entry name" value="NUDIX"/>
    <property type="match status" value="1"/>
</dbReference>
<reference evidence="5" key="1">
    <citation type="submission" date="2023-08" db="EMBL/GenBank/DDBJ databases">
        <title>Black Yeasts Isolated from many extreme environments.</title>
        <authorList>
            <person name="Coleine C."/>
            <person name="Stajich J.E."/>
            <person name="Selbmann L."/>
        </authorList>
    </citation>
    <scope>NUCLEOTIDE SEQUENCE</scope>
    <source>
        <strain evidence="5">CCFEE 5810</strain>
    </source>
</reference>
<dbReference type="PANTHER" id="PTHR43046:SF14">
    <property type="entry name" value="MUTT_NUDIX FAMILY PROTEIN"/>
    <property type="match status" value="1"/>
</dbReference>
<dbReference type="SUPFAM" id="SSF55811">
    <property type="entry name" value="Nudix"/>
    <property type="match status" value="1"/>
</dbReference>
<keyword evidence="2 3" id="KW-0378">Hydrolase</keyword>
<name>A0AAN7ZWF6_9PEZI</name>
<gene>
    <name evidence="5" type="ORF">LTR97_010353</name>
</gene>
<proteinExistence type="inferred from homology"/>
<comment type="caution">
    <text evidence="5">The sequence shown here is derived from an EMBL/GenBank/DDBJ whole genome shotgun (WGS) entry which is preliminary data.</text>
</comment>
<sequence>MLSPTLIVFALSRKAQCRVGTNPTIPQMSRKTQAKYDPLEQWPAAIMTTVICHDVYGNKHETDATLLEWRPAAYVVMIKLGSVCLLKGSDGRYDLPGGAIELGEDPKAAAIREVKEETGLDVEEPMLLGVESSLFRASHSDDRCYHSLLMYYHCTSSTGSISAVGFDEYEKQHVELAEWMPLEDLHEVKVGSTVDFRPYARKKHRLNAKRLHIDNDMAAARSDELRNVYKSAKDMLGVHIAHARPGRCFVTKEDTS</sequence>
<accession>A0AAN7ZWF6</accession>
<dbReference type="Proteomes" id="UP001310594">
    <property type="component" value="Unassembled WGS sequence"/>
</dbReference>
<dbReference type="AlphaFoldDB" id="A0AAN7ZWF6"/>
<dbReference type="InterPro" id="IPR020084">
    <property type="entry name" value="NUDIX_hydrolase_CS"/>
</dbReference>
<dbReference type="PANTHER" id="PTHR43046">
    <property type="entry name" value="GDP-MANNOSE MANNOSYL HYDROLASE"/>
    <property type="match status" value="1"/>
</dbReference>
<comment type="similarity">
    <text evidence="3">Belongs to the Nudix hydrolase family.</text>
</comment>
<dbReference type="Gene3D" id="3.90.79.10">
    <property type="entry name" value="Nucleoside Triphosphate Pyrophosphohydrolase"/>
    <property type="match status" value="1"/>
</dbReference>
<organism evidence="5 6">
    <name type="scientific">Elasticomyces elasticus</name>
    <dbReference type="NCBI Taxonomy" id="574655"/>
    <lineage>
        <taxon>Eukaryota</taxon>
        <taxon>Fungi</taxon>
        <taxon>Dikarya</taxon>
        <taxon>Ascomycota</taxon>
        <taxon>Pezizomycotina</taxon>
        <taxon>Dothideomycetes</taxon>
        <taxon>Dothideomycetidae</taxon>
        <taxon>Mycosphaerellales</taxon>
        <taxon>Teratosphaeriaceae</taxon>
        <taxon>Elasticomyces</taxon>
    </lineage>
</organism>
<dbReference type="GO" id="GO:0016787">
    <property type="term" value="F:hydrolase activity"/>
    <property type="evidence" value="ECO:0007669"/>
    <property type="project" value="UniProtKB-KW"/>
</dbReference>
<dbReference type="EMBL" id="JAVRQU010000018">
    <property type="protein sequence ID" value="KAK5692877.1"/>
    <property type="molecule type" value="Genomic_DNA"/>
</dbReference>
<protein>
    <recommendedName>
        <fullName evidence="4">Nudix hydrolase domain-containing protein</fullName>
    </recommendedName>
</protein>
<evidence type="ECO:0000313" key="5">
    <source>
        <dbReference type="EMBL" id="KAK5692877.1"/>
    </source>
</evidence>
<evidence type="ECO:0000256" key="1">
    <source>
        <dbReference type="ARBA" id="ARBA00001946"/>
    </source>
</evidence>
<dbReference type="PRINTS" id="PR00502">
    <property type="entry name" value="NUDIXFAMILY"/>
</dbReference>
<comment type="cofactor">
    <cofactor evidence="1">
        <name>Mg(2+)</name>
        <dbReference type="ChEBI" id="CHEBI:18420"/>
    </cofactor>
</comment>
<feature type="domain" description="Nudix hydrolase" evidence="4">
    <location>
        <begin position="68"/>
        <end position="202"/>
    </location>
</feature>
<evidence type="ECO:0000259" key="4">
    <source>
        <dbReference type="PROSITE" id="PS51462"/>
    </source>
</evidence>
<dbReference type="PROSITE" id="PS51462">
    <property type="entry name" value="NUDIX"/>
    <property type="match status" value="1"/>
</dbReference>
<evidence type="ECO:0000313" key="6">
    <source>
        <dbReference type="Proteomes" id="UP001310594"/>
    </source>
</evidence>
<evidence type="ECO:0000256" key="2">
    <source>
        <dbReference type="ARBA" id="ARBA00022801"/>
    </source>
</evidence>
<dbReference type="InterPro" id="IPR000086">
    <property type="entry name" value="NUDIX_hydrolase_dom"/>
</dbReference>
<dbReference type="PROSITE" id="PS00893">
    <property type="entry name" value="NUDIX_BOX"/>
    <property type="match status" value="1"/>
</dbReference>
<dbReference type="InterPro" id="IPR015797">
    <property type="entry name" value="NUDIX_hydrolase-like_dom_sf"/>
</dbReference>